<evidence type="ECO:0000313" key="1">
    <source>
        <dbReference type="EMBL" id="QLA00298.1"/>
    </source>
</evidence>
<dbReference type="RefSeq" id="WP_176611094.1">
    <property type="nucleotide sequence ID" value="NZ_CP056117.1"/>
</dbReference>
<dbReference type="Proteomes" id="UP000509421">
    <property type="component" value="Chromosome"/>
</dbReference>
<sequence length="303" mass="35206">MRSPYRLHERSSFFKYMPLSTAEIVLQNASLRWSSPLIFNDPFDVPREVIPDVNEHDISRALAQKILLELKNPRPDTSQLNSGIRYLLEFYKNYFPFGLPEELIKKQTELILNPPVGEGAKDALTGFRNYWDNTLRDRRLLCLSESPVITSMWNHYADSYKGIVLEFSCLDEFDSAWLLAKPVKYTDKKPLTYTAEGMAELFFMDEEIVKNYINEDITYIKTLDWQYEKEWRVSTHQRPLQEGLYSDLTFNIHELKTIILGPMFDMDKLPAINELSEKYPLVSVSSATITRSGLIEIIPLSAN</sequence>
<organism evidence="1 2">
    <name type="scientific">Enterobacter cloacae</name>
    <dbReference type="NCBI Taxonomy" id="550"/>
    <lineage>
        <taxon>Bacteria</taxon>
        <taxon>Pseudomonadati</taxon>
        <taxon>Pseudomonadota</taxon>
        <taxon>Gammaproteobacteria</taxon>
        <taxon>Enterobacterales</taxon>
        <taxon>Enterobacteriaceae</taxon>
        <taxon>Enterobacter</taxon>
        <taxon>Enterobacter cloacae complex</taxon>
    </lineage>
</organism>
<dbReference type="AlphaFoldDB" id="A0A7H8UNN2"/>
<dbReference type="Pfam" id="PF11185">
    <property type="entry name" value="DUF2971"/>
    <property type="match status" value="1"/>
</dbReference>
<dbReference type="InterPro" id="IPR021352">
    <property type="entry name" value="DUF2971"/>
</dbReference>
<evidence type="ECO:0000313" key="2">
    <source>
        <dbReference type="Proteomes" id="UP000509421"/>
    </source>
</evidence>
<protein>
    <submittedName>
        <fullName evidence="1">DUF2971 domain-containing protein</fullName>
    </submittedName>
</protein>
<gene>
    <name evidence="1" type="ORF">HWQ14_22705</name>
</gene>
<dbReference type="EMBL" id="CP056117">
    <property type="protein sequence ID" value="QLA00298.1"/>
    <property type="molecule type" value="Genomic_DNA"/>
</dbReference>
<reference evidence="1 2" key="1">
    <citation type="submission" date="2020-06" db="EMBL/GenBank/DDBJ databases">
        <title>Long-read sequencing of DSM26481-BlokeschLab.</title>
        <authorList>
            <person name="Blokesch M."/>
        </authorList>
    </citation>
    <scope>NUCLEOTIDE SEQUENCE [LARGE SCALE GENOMIC DNA]</scope>
    <source>
        <strain evidence="1 2">DSM 26481</strain>
    </source>
</reference>
<proteinExistence type="predicted"/>
<accession>A0A7H8UNN2</accession>
<name>A0A7H8UNN2_ENTCL</name>